<gene>
    <name evidence="3" type="ordered locus">Bcav_1154</name>
</gene>
<feature type="compositionally biased region" description="Basic and acidic residues" evidence="1">
    <location>
        <begin position="1"/>
        <end position="10"/>
    </location>
</feature>
<dbReference type="OrthoDB" id="310836at2"/>
<dbReference type="InterPro" id="IPR001054">
    <property type="entry name" value="A/G_cyclase"/>
</dbReference>
<dbReference type="CDD" id="cd07302">
    <property type="entry name" value="CHD"/>
    <property type="match status" value="1"/>
</dbReference>
<dbReference type="GO" id="GO:0004016">
    <property type="term" value="F:adenylate cyclase activity"/>
    <property type="evidence" value="ECO:0007669"/>
    <property type="project" value="UniProtKB-ARBA"/>
</dbReference>
<reference evidence="3 4" key="1">
    <citation type="journal article" date="2009" name="Stand. Genomic Sci.">
        <title>Complete genome sequence of Beutenbergia cavernae type strain (HKI 0122).</title>
        <authorList>
            <person name="Land M."/>
            <person name="Pukall R."/>
            <person name="Abt B."/>
            <person name="Goker M."/>
            <person name="Rohde M."/>
            <person name="Glavina Del Rio T."/>
            <person name="Tice H."/>
            <person name="Copeland A."/>
            <person name="Cheng J.F."/>
            <person name="Lucas S."/>
            <person name="Chen F."/>
            <person name="Nolan M."/>
            <person name="Bruce D."/>
            <person name="Goodwin L."/>
            <person name="Pitluck S."/>
            <person name="Ivanova N."/>
            <person name="Mavromatis K."/>
            <person name="Ovchinnikova G."/>
            <person name="Pati A."/>
            <person name="Chen A."/>
            <person name="Palaniappan K."/>
            <person name="Hauser L."/>
            <person name="Chang Y.J."/>
            <person name="Jefferies C.C."/>
            <person name="Saunders E."/>
            <person name="Brettin T."/>
            <person name="Detter J.C."/>
            <person name="Han C."/>
            <person name="Chain P."/>
            <person name="Bristow J."/>
            <person name="Eisen J.A."/>
            <person name="Markowitz V."/>
            <person name="Hugenholtz P."/>
            <person name="Kyrpides N.C."/>
            <person name="Klenk H.P."/>
            <person name="Lapidus A."/>
        </authorList>
    </citation>
    <scope>NUCLEOTIDE SEQUENCE [LARGE SCALE GENOMIC DNA]</scope>
    <source>
        <strain evidence="4">ATCC BAA-8 / DSM 12333 / NBRC 16432</strain>
    </source>
</reference>
<dbReference type="HOGENOM" id="CLU_043761_1_0_11"/>
<protein>
    <submittedName>
        <fullName evidence="3">Adenylate/guanylate cyclase</fullName>
    </submittedName>
</protein>
<evidence type="ECO:0000256" key="1">
    <source>
        <dbReference type="SAM" id="MobiDB-lite"/>
    </source>
</evidence>
<evidence type="ECO:0000313" key="4">
    <source>
        <dbReference type="Proteomes" id="UP000007962"/>
    </source>
</evidence>
<dbReference type="Pfam" id="PF00211">
    <property type="entry name" value="Guanylate_cyc"/>
    <property type="match status" value="1"/>
</dbReference>
<dbReference type="SMART" id="SM00044">
    <property type="entry name" value="CYCc"/>
    <property type="match status" value="1"/>
</dbReference>
<dbReference type="InterPro" id="IPR029787">
    <property type="entry name" value="Nucleotide_cyclase"/>
</dbReference>
<feature type="region of interest" description="Disordered" evidence="1">
    <location>
        <begin position="1"/>
        <end position="20"/>
    </location>
</feature>
<accession>C5C110</accession>
<dbReference type="RefSeq" id="WP_015881654.1">
    <property type="nucleotide sequence ID" value="NC_012669.1"/>
</dbReference>
<dbReference type="GO" id="GO:0035556">
    <property type="term" value="P:intracellular signal transduction"/>
    <property type="evidence" value="ECO:0007669"/>
    <property type="project" value="InterPro"/>
</dbReference>
<sequence>MSHSASERPESSPAQPSTYERHERALLGGAPTLTVDDVAVAARTTPAFVRMFWRAMGFANVRDDEVAFTATDADAVRDAAALMASGRIDERTFVTVLRAQSHSADRLALWQVEALVDDGVRRLGLDDTSARLLVLDRIGIATDLLERGMVYAWRRHLAALLRRMDAAVGRSGAQAQGGDELPLERAIGFVDVVSYTSRTAHLGAHDLAELVQSFELLARDAITTAGARVVKTLGDGVLFVADDLVTGAEVALDVVRVLEVAEQPVPVRGAITWGRVLSRSGDVFGPTVNLASRLADIAGPGQILTDAVTWAVLADLDAGSGLFAHRDLDAQQVAGIGVVEPVLLERQPDGDVGPRTRDAGEGSR</sequence>
<organism evidence="3 4">
    <name type="scientific">Beutenbergia cavernae (strain ATCC BAA-8 / DSM 12333 / CCUG 43141 / JCM 11478 / NBRC 16432 / NCIMB 13614 / HKI 0122)</name>
    <dbReference type="NCBI Taxonomy" id="471853"/>
    <lineage>
        <taxon>Bacteria</taxon>
        <taxon>Bacillati</taxon>
        <taxon>Actinomycetota</taxon>
        <taxon>Actinomycetes</taxon>
        <taxon>Micrococcales</taxon>
        <taxon>Beutenbergiaceae</taxon>
        <taxon>Beutenbergia</taxon>
    </lineage>
</organism>
<dbReference type="eggNOG" id="COG2114">
    <property type="taxonomic scope" value="Bacteria"/>
</dbReference>
<dbReference type="Proteomes" id="UP000007962">
    <property type="component" value="Chromosome"/>
</dbReference>
<name>C5C110_BEUC1</name>
<dbReference type="AlphaFoldDB" id="C5C110"/>
<feature type="domain" description="Guanylate cyclase" evidence="2">
    <location>
        <begin position="186"/>
        <end position="295"/>
    </location>
</feature>
<dbReference type="KEGG" id="bcv:Bcav_1154"/>
<evidence type="ECO:0000259" key="2">
    <source>
        <dbReference type="PROSITE" id="PS50125"/>
    </source>
</evidence>
<dbReference type="GO" id="GO:0009190">
    <property type="term" value="P:cyclic nucleotide biosynthetic process"/>
    <property type="evidence" value="ECO:0007669"/>
    <property type="project" value="InterPro"/>
</dbReference>
<proteinExistence type="predicted"/>
<dbReference type="Gene3D" id="3.30.70.1230">
    <property type="entry name" value="Nucleotide cyclase"/>
    <property type="match status" value="1"/>
</dbReference>
<dbReference type="SUPFAM" id="SSF55073">
    <property type="entry name" value="Nucleotide cyclase"/>
    <property type="match status" value="1"/>
</dbReference>
<dbReference type="STRING" id="471853.Bcav_1154"/>
<dbReference type="EMBL" id="CP001618">
    <property type="protein sequence ID" value="ACQ79414.1"/>
    <property type="molecule type" value="Genomic_DNA"/>
</dbReference>
<keyword evidence="4" id="KW-1185">Reference proteome</keyword>
<evidence type="ECO:0000313" key="3">
    <source>
        <dbReference type="EMBL" id="ACQ79414.1"/>
    </source>
</evidence>
<dbReference type="PROSITE" id="PS50125">
    <property type="entry name" value="GUANYLATE_CYCLASE_2"/>
    <property type="match status" value="1"/>
</dbReference>